<gene>
    <name evidence="1" type="ORF">DW68_016745</name>
</gene>
<name>A0ABM5W325_ECTME</name>
<proteinExistence type="predicted"/>
<accession>A0ABM5W325</accession>
<dbReference type="Proteomes" id="UP000028530">
    <property type="component" value="Chromosome"/>
</dbReference>
<evidence type="ECO:0000313" key="2">
    <source>
        <dbReference type="Proteomes" id="UP000028530"/>
    </source>
</evidence>
<keyword evidence="2" id="KW-1185">Reference proteome</keyword>
<dbReference type="EMBL" id="CP013124">
    <property type="protein sequence ID" value="ALN21638.1"/>
    <property type="molecule type" value="Genomic_DNA"/>
</dbReference>
<reference evidence="1 2" key="1">
    <citation type="submission" date="2015-11" db="EMBL/GenBank/DDBJ databases">
        <authorList>
            <person name="Chong T.M."/>
            <person name="Chan K.G."/>
            <person name="Dessaux Y."/>
        </authorList>
    </citation>
    <scope>NUCLEOTIDE SEQUENCE [LARGE SCALE GENOMIC DNA]</scope>
    <source>
        <strain evidence="1 2">S5.2</strain>
    </source>
</reference>
<dbReference type="PROSITE" id="PS51257">
    <property type="entry name" value="PROKAR_LIPOPROTEIN"/>
    <property type="match status" value="1"/>
</dbReference>
<protein>
    <recommendedName>
        <fullName evidence="3">Lipoprotein</fullName>
    </recommendedName>
</protein>
<organism evidence="1 2">
    <name type="scientific">Ectopseudomonas mendocina S5.2</name>
    <dbReference type="NCBI Taxonomy" id="1225174"/>
    <lineage>
        <taxon>Bacteria</taxon>
        <taxon>Pseudomonadati</taxon>
        <taxon>Pseudomonadota</taxon>
        <taxon>Gammaproteobacteria</taxon>
        <taxon>Pseudomonadales</taxon>
        <taxon>Pseudomonadaceae</taxon>
        <taxon>Ectopseudomonas</taxon>
    </lineage>
</organism>
<sequence>MRGLTVMTLAFWLGGCSFSAPGVHARVGDPDVIRVDLGGHGYSNGGSFCPPGHRMKGSC</sequence>
<evidence type="ECO:0008006" key="3">
    <source>
        <dbReference type="Google" id="ProtNLM"/>
    </source>
</evidence>
<evidence type="ECO:0000313" key="1">
    <source>
        <dbReference type="EMBL" id="ALN21638.1"/>
    </source>
</evidence>